<keyword evidence="3" id="KW-1185">Reference proteome</keyword>
<dbReference type="PATRIC" id="fig|216946.3.peg.469"/>
<dbReference type="RefSeq" id="WP_075048307.1">
    <property type="nucleotide sequence ID" value="NZ_CP012328.1"/>
</dbReference>
<dbReference type="EMBL" id="CP012328">
    <property type="protein sequence ID" value="AKU79713.1"/>
    <property type="molecule type" value="Genomic_DNA"/>
</dbReference>
<keyword evidence="1" id="KW-0472">Membrane</keyword>
<protein>
    <recommendedName>
        <fullName evidence="4">Transmembrane protein</fullName>
    </recommendedName>
</protein>
<evidence type="ECO:0008006" key="4">
    <source>
        <dbReference type="Google" id="ProtNLM"/>
    </source>
</evidence>
<reference evidence="2 3" key="1">
    <citation type="journal article" date="2015" name="Genome Announc.">
        <title>Complete Genome Sequence of Spiroplasma turonicum Strain Tab4cT, a Parasite of a Horse Fly, Haematopota sp. (Diptera: Tabanidae).</title>
        <authorList>
            <person name="Davis R.E."/>
            <person name="Shao J."/>
            <person name="Zhao Y."/>
            <person name="Gasparich G.E."/>
            <person name="Gaynor B.J."/>
            <person name="Donofrio N."/>
        </authorList>
    </citation>
    <scope>NUCLEOTIDE SEQUENCE [LARGE SCALE GENOMIC DNA]</scope>
    <source>
        <strain evidence="2 3">Tab4c</strain>
    </source>
</reference>
<keyword evidence="1" id="KW-1133">Transmembrane helix</keyword>
<dbReference type="Proteomes" id="UP000067243">
    <property type="component" value="Chromosome"/>
</dbReference>
<gene>
    <name evidence="2" type="ORF">STURON_00467</name>
</gene>
<dbReference type="STRING" id="216946.STURO_v1c04650"/>
<name>A0A0K1P5X1_9MOLU</name>
<feature type="transmembrane region" description="Helical" evidence="1">
    <location>
        <begin position="50"/>
        <end position="72"/>
    </location>
</feature>
<accession>A0A0K1P5X1</accession>
<proteinExistence type="predicted"/>
<feature type="transmembrane region" description="Helical" evidence="1">
    <location>
        <begin position="84"/>
        <end position="105"/>
    </location>
</feature>
<dbReference type="KEGG" id="stur:STURON_00467"/>
<feature type="transmembrane region" description="Helical" evidence="1">
    <location>
        <begin position="117"/>
        <end position="141"/>
    </location>
</feature>
<organism evidence="2 3">
    <name type="scientific">Spiroplasma turonicum</name>
    <dbReference type="NCBI Taxonomy" id="216946"/>
    <lineage>
        <taxon>Bacteria</taxon>
        <taxon>Bacillati</taxon>
        <taxon>Mycoplasmatota</taxon>
        <taxon>Mollicutes</taxon>
        <taxon>Entomoplasmatales</taxon>
        <taxon>Spiroplasmataceae</taxon>
        <taxon>Spiroplasma</taxon>
    </lineage>
</organism>
<keyword evidence="1" id="KW-0812">Transmembrane</keyword>
<sequence length="147" mass="16416">MKISWIVVASSFLVTLLTSVLILTLSDDFGYKFYTFFEGEKFPSKDNQVFIWLLIYIILLAIGSIAAAFVSLCNFINIEKYNRIMNYAFIFLGVLLLIFGVFLIVAGSNAQSSDKEAVISLSLLSIFLPITLTSIGLMSLINFKSKN</sequence>
<evidence type="ECO:0000256" key="1">
    <source>
        <dbReference type="SAM" id="Phobius"/>
    </source>
</evidence>
<dbReference type="AlphaFoldDB" id="A0A0K1P5X1"/>
<evidence type="ECO:0000313" key="2">
    <source>
        <dbReference type="EMBL" id="AKU79713.1"/>
    </source>
</evidence>
<evidence type="ECO:0000313" key="3">
    <source>
        <dbReference type="Proteomes" id="UP000067243"/>
    </source>
</evidence>